<sequence length="293" mass="32690">MGLTHIDRRLHQMLFAEMDYEVKGLTAEANCAAFLELKISVDRCLEKDYSVVTVRCRDRPKLMFDIVCTLTDMNYVVFHATISSDSPYATQVGHWLTEYYIRHMDGSPVNTEGEEERVIKCIKAAILRRVSEGLSLELCAKDRVGLLSEVTRVLRENGLSVSRAGVTTVGEQAVNIFYVRDPSGNPVDMKTIERLRKEIGHTMMLNVKRSPSTSNPTRPQAIGPVPLSGSSTCNGFDERVLLEPMPDSSSPRPHRGHGPAGLPAVVGIIPFPVQRLGSMRDLLHEERYGRLLI</sequence>
<evidence type="ECO:0000259" key="4">
    <source>
        <dbReference type="PROSITE" id="PS51671"/>
    </source>
</evidence>
<evidence type="ECO:0000256" key="2">
    <source>
        <dbReference type="RuleBase" id="RU369043"/>
    </source>
</evidence>
<protein>
    <recommendedName>
        <fullName evidence="2">ACT domain-containing protein ACR</fullName>
    </recommendedName>
    <alternativeName>
        <fullName evidence="2">Protein ACT DOMAIN REPEATS</fullName>
    </alternativeName>
</protein>
<keyword evidence="6" id="KW-1185">Reference proteome</keyword>
<evidence type="ECO:0000256" key="1">
    <source>
        <dbReference type="ARBA" id="ARBA00022737"/>
    </source>
</evidence>
<dbReference type="GO" id="GO:0016597">
    <property type="term" value="F:amino acid binding"/>
    <property type="evidence" value="ECO:0007669"/>
    <property type="project" value="UniProtKB-UniRule"/>
</dbReference>
<comment type="caution">
    <text evidence="5">The sequence shown here is derived from an EMBL/GenBank/DDBJ whole genome shotgun (WGS) entry which is preliminary data.</text>
</comment>
<dbReference type="PROSITE" id="PS51671">
    <property type="entry name" value="ACT"/>
    <property type="match status" value="1"/>
</dbReference>
<dbReference type="Gene3D" id="3.30.70.260">
    <property type="match status" value="1"/>
</dbReference>
<accession>A0AAD5D8A3</accession>
<evidence type="ECO:0000313" key="5">
    <source>
        <dbReference type="EMBL" id="KAI7755054.1"/>
    </source>
</evidence>
<dbReference type="Pfam" id="PF01842">
    <property type="entry name" value="ACT"/>
    <property type="match status" value="2"/>
</dbReference>
<dbReference type="AlphaFoldDB" id="A0AAD5D8A3"/>
<dbReference type="InterPro" id="IPR045865">
    <property type="entry name" value="ACT-like_dom_sf"/>
</dbReference>
<dbReference type="PANTHER" id="PTHR31096">
    <property type="entry name" value="ACT DOMAIN-CONTAINING PROTEIN ACR4-RELATED"/>
    <property type="match status" value="1"/>
</dbReference>
<feature type="compositionally biased region" description="Polar residues" evidence="3">
    <location>
        <begin position="209"/>
        <end position="218"/>
    </location>
</feature>
<proteinExistence type="predicted"/>
<evidence type="ECO:0000313" key="6">
    <source>
        <dbReference type="Proteomes" id="UP001206925"/>
    </source>
</evidence>
<name>A0AAD5D8A3_AMBAR</name>
<reference evidence="5" key="1">
    <citation type="submission" date="2022-06" db="EMBL/GenBank/DDBJ databases">
        <title>Uncovering the hologenomic basis of an extraordinary plant invasion.</title>
        <authorList>
            <person name="Bieker V.C."/>
            <person name="Martin M.D."/>
            <person name="Gilbert T."/>
            <person name="Hodgins K."/>
            <person name="Battlay P."/>
            <person name="Petersen B."/>
            <person name="Wilson J."/>
        </authorList>
    </citation>
    <scope>NUCLEOTIDE SEQUENCE</scope>
    <source>
        <strain evidence="5">AA19_3_7</strain>
        <tissue evidence="5">Leaf</tissue>
    </source>
</reference>
<dbReference type="EMBL" id="JAMZMK010001867">
    <property type="protein sequence ID" value="KAI7755054.1"/>
    <property type="molecule type" value="Genomic_DNA"/>
</dbReference>
<feature type="domain" description="ACT" evidence="4">
    <location>
        <begin position="135"/>
        <end position="212"/>
    </location>
</feature>
<feature type="region of interest" description="Disordered" evidence="3">
    <location>
        <begin position="207"/>
        <end position="229"/>
    </location>
</feature>
<dbReference type="CDD" id="cd04926">
    <property type="entry name" value="ACT_ACR_4"/>
    <property type="match status" value="1"/>
</dbReference>
<dbReference type="SUPFAM" id="SSF55021">
    <property type="entry name" value="ACT-like"/>
    <property type="match status" value="2"/>
</dbReference>
<dbReference type="InterPro" id="IPR002912">
    <property type="entry name" value="ACT_dom"/>
</dbReference>
<evidence type="ECO:0000256" key="3">
    <source>
        <dbReference type="SAM" id="MobiDB-lite"/>
    </source>
</evidence>
<keyword evidence="1 2" id="KW-0677">Repeat</keyword>
<dbReference type="PANTHER" id="PTHR31096:SF5">
    <property type="entry name" value="ACT DOMAIN-CONTAINING PROTEIN ACR3"/>
    <property type="match status" value="1"/>
</dbReference>
<dbReference type="FunFam" id="3.30.70.260:FF:000063">
    <property type="entry name" value="ACT domain repeat 6"/>
    <property type="match status" value="1"/>
</dbReference>
<gene>
    <name evidence="5" type="ORF">M8C21_012204</name>
</gene>
<dbReference type="Proteomes" id="UP001206925">
    <property type="component" value="Unassembled WGS sequence"/>
</dbReference>
<organism evidence="5 6">
    <name type="scientific">Ambrosia artemisiifolia</name>
    <name type="common">Common ragweed</name>
    <dbReference type="NCBI Taxonomy" id="4212"/>
    <lineage>
        <taxon>Eukaryota</taxon>
        <taxon>Viridiplantae</taxon>
        <taxon>Streptophyta</taxon>
        <taxon>Embryophyta</taxon>
        <taxon>Tracheophyta</taxon>
        <taxon>Spermatophyta</taxon>
        <taxon>Magnoliopsida</taxon>
        <taxon>eudicotyledons</taxon>
        <taxon>Gunneridae</taxon>
        <taxon>Pentapetalae</taxon>
        <taxon>asterids</taxon>
        <taxon>campanulids</taxon>
        <taxon>Asterales</taxon>
        <taxon>Asteraceae</taxon>
        <taxon>Asteroideae</taxon>
        <taxon>Heliantheae alliance</taxon>
        <taxon>Heliantheae</taxon>
        <taxon>Ambrosia</taxon>
    </lineage>
</organism>
<dbReference type="CDD" id="cd04897">
    <property type="entry name" value="ACT_ACR_3"/>
    <property type="match status" value="1"/>
</dbReference>
<dbReference type="InterPro" id="IPR040217">
    <property type="entry name" value="ACR1-12"/>
</dbReference>
<comment type="function">
    <text evidence="2">Binds amino acids.</text>
</comment>